<name>A0A0E9XJZ6_ANGAN</name>
<dbReference type="AlphaFoldDB" id="A0A0E9XJZ6"/>
<protein>
    <submittedName>
        <fullName evidence="1">Uncharacterized protein</fullName>
    </submittedName>
</protein>
<reference evidence="1" key="2">
    <citation type="journal article" date="2015" name="Fish Shellfish Immunol.">
        <title>Early steps in the European eel (Anguilla anguilla)-Vibrio vulnificus interaction in the gills: Role of the RtxA13 toxin.</title>
        <authorList>
            <person name="Callol A."/>
            <person name="Pajuelo D."/>
            <person name="Ebbesson L."/>
            <person name="Teles M."/>
            <person name="MacKenzie S."/>
            <person name="Amaro C."/>
        </authorList>
    </citation>
    <scope>NUCLEOTIDE SEQUENCE</scope>
</reference>
<proteinExistence type="predicted"/>
<evidence type="ECO:0000313" key="1">
    <source>
        <dbReference type="EMBL" id="JAI03058.1"/>
    </source>
</evidence>
<reference evidence="1" key="1">
    <citation type="submission" date="2014-11" db="EMBL/GenBank/DDBJ databases">
        <authorList>
            <person name="Amaro Gonzalez C."/>
        </authorList>
    </citation>
    <scope>NUCLEOTIDE SEQUENCE</scope>
</reference>
<dbReference type="EMBL" id="GBXM01005520">
    <property type="protein sequence ID" value="JAI03058.1"/>
    <property type="molecule type" value="Transcribed_RNA"/>
</dbReference>
<accession>A0A0E9XJZ6</accession>
<sequence>MSYGALKGQSHLRIDRSLGTCKYPSSHKNSIKKIH</sequence>
<organism evidence="1">
    <name type="scientific">Anguilla anguilla</name>
    <name type="common">European freshwater eel</name>
    <name type="synonym">Muraena anguilla</name>
    <dbReference type="NCBI Taxonomy" id="7936"/>
    <lineage>
        <taxon>Eukaryota</taxon>
        <taxon>Metazoa</taxon>
        <taxon>Chordata</taxon>
        <taxon>Craniata</taxon>
        <taxon>Vertebrata</taxon>
        <taxon>Euteleostomi</taxon>
        <taxon>Actinopterygii</taxon>
        <taxon>Neopterygii</taxon>
        <taxon>Teleostei</taxon>
        <taxon>Anguilliformes</taxon>
        <taxon>Anguillidae</taxon>
        <taxon>Anguilla</taxon>
    </lineage>
</organism>